<reference evidence="3" key="1">
    <citation type="journal article" date="2022" name="Int. J. Mol. Sci.">
        <title>Draft Genome of Tanacetum Coccineum: Genomic Comparison of Closely Related Tanacetum-Family Plants.</title>
        <authorList>
            <person name="Yamashiro T."/>
            <person name="Shiraishi A."/>
            <person name="Nakayama K."/>
            <person name="Satake H."/>
        </authorList>
    </citation>
    <scope>NUCLEOTIDE SEQUENCE</scope>
</reference>
<comment type="caution">
    <text evidence="3">The sequence shown here is derived from an EMBL/GenBank/DDBJ whole genome shotgun (WGS) entry which is preliminary data.</text>
</comment>
<feature type="region of interest" description="Disordered" evidence="1">
    <location>
        <begin position="484"/>
        <end position="532"/>
    </location>
</feature>
<evidence type="ECO:0000259" key="2">
    <source>
        <dbReference type="PROSITE" id="PS50994"/>
    </source>
</evidence>
<dbReference type="Proteomes" id="UP001151760">
    <property type="component" value="Unassembled WGS sequence"/>
</dbReference>
<feature type="compositionally biased region" description="Pro residues" evidence="1">
    <location>
        <begin position="504"/>
        <end position="513"/>
    </location>
</feature>
<feature type="region of interest" description="Disordered" evidence="1">
    <location>
        <begin position="258"/>
        <end position="467"/>
    </location>
</feature>
<reference evidence="3" key="2">
    <citation type="submission" date="2022-01" db="EMBL/GenBank/DDBJ databases">
        <authorList>
            <person name="Yamashiro T."/>
            <person name="Shiraishi A."/>
            <person name="Satake H."/>
            <person name="Nakayama K."/>
        </authorList>
    </citation>
    <scope>NUCLEOTIDE SEQUENCE</scope>
</reference>
<dbReference type="Gene3D" id="3.30.420.10">
    <property type="entry name" value="Ribonuclease H-like superfamily/Ribonuclease H"/>
    <property type="match status" value="1"/>
</dbReference>
<dbReference type="InterPro" id="IPR001584">
    <property type="entry name" value="Integrase_cat-core"/>
</dbReference>
<dbReference type="Pfam" id="PF00665">
    <property type="entry name" value="rve"/>
    <property type="match status" value="1"/>
</dbReference>
<feature type="compositionally biased region" description="Basic and acidic residues" evidence="1">
    <location>
        <begin position="769"/>
        <end position="789"/>
    </location>
</feature>
<dbReference type="GO" id="GO:0003964">
    <property type="term" value="F:RNA-directed DNA polymerase activity"/>
    <property type="evidence" value="ECO:0007669"/>
    <property type="project" value="UniProtKB-KW"/>
</dbReference>
<dbReference type="EMBL" id="BQNB010009617">
    <property type="protein sequence ID" value="GJS65973.1"/>
    <property type="molecule type" value="Genomic_DNA"/>
</dbReference>
<dbReference type="InterPro" id="IPR012337">
    <property type="entry name" value="RNaseH-like_sf"/>
</dbReference>
<organism evidence="3 4">
    <name type="scientific">Tanacetum coccineum</name>
    <dbReference type="NCBI Taxonomy" id="301880"/>
    <lineage>
        <taxon>Eukaryota</taxon>
        <taxon>Viridiplantae</taxon>
        <taxon>Streptophyta</taxon>
        <taxon>Embryophyta</taxon>
        <taxon>Tracheophyta</taxon>
        <taxon>Spermatophyta</taxon>
        <taxon>Magnoliopsida</taxon>
        <taxon>eudicotyledons</taxon>
        <taxon>Gunneridae</taxon>
        <taxon>Pentapetalae</taxon>
        <taxon>asterids</taxon>
        <taxon>campanulids</taxon>
        <taxon>Asterales</taxon>
        <taxon>Asteraceae</taxon>
        <taxon>Asteroideae</taxon>
        <taxon>Anthemideae</taxon>
        <taxon>Anthemidinae</taxon>
        <taxon>Tanacetum</taxon>
    </lineage>
</organism>
<name>A0ABQ4XM13_9ASTR</name>
<protein>
    <submittedName>
        <fullName evidence="3">Reverse transcriptase domain-containing protein</fullName>
    </submittedName>
</protein>
<evidence type="ECO:0000313" key="3">
    <source>
        <dbReference type="EMBL" id="GJS65973.1"/>
    </source>
</evidence>
<feature type="region of interest" description="Disordered" evidence="1">
    <location>
        <begin position="699"/>
        <end position="789"/>
    </location>
</feature>
<dbReference type="SUPFAM" id="SSF53098">
    <property type="entry name" value="Ribonuclease H-like"/>
    <property type="match status" value="1"/>
</dbReference>
<sequence>MTTRAQQITKDNALVAPENQQEIGKCNLWIDPNMKRPKETTYQVVLDALALSTCYQAFLIIAEVPIIYMHQFWDIVHKRGSSYRFNIDNRNSVLILKFLEIFSVSAPELKVNHSLILPIINKFLIGKVSSLDKMCLSIIQILWGMFYKKNMDFVALIWEDLAYQIENKNAKKTDKMYYPRFTKAIISHYIKQNPSISLRNKLFMHTARDDTLLGILKFVSKNEDVQVYRALIPTVMTNQEMLSFESFQTYYAIATGAAPPKTKKQRRADSFKSSVETLTRKSPRIKRSAIVSPAKSKKNAPLKEALRRSRKDVHMYQASGSGAGTDKGIGTIQGVPDVPDVDSKSEAESWGDSNDEDDVDIDKSDNESTDDDNNDGNDDDDDDGNDNDDEGNDDADDKDKQKDEEEEKVNINVSDLDDDEEKDDEEEDDYELLYRDVNVNLHRDVDMTKAEQSGDQPKDQEPELQYEDAHFLDLENVNPTDYTLTTLMDTSPQQTSSLSITITPFPPPPPQQATPPHETKTSTPTTQEPQTSALDLPDFASKFKFNERVFNFEQEVSQLKQDDKSIQISESIKSHVPMLIDEHLSTRVGYAVQTAFHSYKILPKKIADFATPMIERNVADSYERVVLAKSASQPKSTYEAAASLTEFELKNILFDKMDESESYRAAQEHRDLYDCLPKSYKLDKDLFDTYGKAYSLKRDCDDKDKDEDPSAGSDRGIKRRKLGKEAEPSQEPKSKSSKSIEESRQDSGEPHDQEFVTGNTDEQPAGKTISKDAWWKKPEKPPTPDHDWNKRQSIDFRQAQPWITKMAKDKESPQSFDELMNTPIDFTAFVMNRLKIENLTQETLIGPAFDLLKGTCKSFVKLEYHFEEVYKAMNDRLDWNNPEGNVYPFDLSNSLPLLQDDRGRQVIPVDYFINNDLLYLQGIEDMVLNLWSSTKIAYDKHVVWGVSYWGPKMKRKDQELYTFKEGDFLRLNLRDIEDLLLLLVQKKISNLVNDVLFDLNVALPQTLKAGIIKLTAFTAFNDPPVKMEILLEPTSYKLMVDPQGFEDLYKDGVEVRLCKECQKTKNISKHDEMPLNNIQVCEIFDIWGIDFMGPFPKSHKFEYLLIAVDYVSKRAEAQALPTNDARVVITFLKKLFIRFGMPKALISDRGTHFCNKIMERTMKRYGVNHRFSTSYHPQISGQVENTNIALKRILEKTVKDNLASWSRKLDDALWTFCISYKTPTGTTPYKLIYGKKYCHLPFEIEHRSYWALKNYNPDLIVAGEKIMFQLHELDEFRYQTYEKSRLYKARTKIWHGRKLRIRKEFKQGNKVLVFHSKYKFKQPKLRSRWLGPYVVKHQYPSGYVELYGKDGITFIVNGHQLKLYHEKEEYNDTREAVTPFYPKE</sequence>
<feature type="compositionally biased region" description="Low complexity" evidence="1">
    <location>
        <begin position="521"/>
        <end position="532"/>
    </location>
</feature>
<feature type="compositionally biased region" description="Acidic residues" evidence="1">
    <location>
        <begin position="367"/>
        <end position="396"/>
    </location>
</feature>
<feature type="domain" description="Integrase catalytic" evidence="2">
    <location>
        <begin position="1070"/>
        <end position="1236"/>
    </location>
</feature>
<dbReference type="InterPro" id="IPR052160">
    <property type="entry name" value="Gypsy_RT_Integrase-like"/>
</dbReference>
<feature type="compositionally biased region" description="Basic and acidic residues" evidence="1">
    <location>
        <begin position="456"/>
        <end position="467"/>
    </location>
</feature>
<keyword evidence="3" id="KW-0548">Nucleotidyltransferase</keyword>
<evidence type="ECO:0000313" key="4">
    <source>
        <dbReference type="Proteomes" id="UP001151760"/>
    </source>
</evidence>
<feature type="compositionally biased region" description="Basic and acidic residues" evidence="1">
    <location>
        <begin position="723"/>
        <end position="754"/>
    </location>
</feature>
<accession>A0ABQ4XM13</accession>
<gene>
    <name evidence="3" type="ORF">Tco_0680537</name>
</gene>
<dbReference type="InterPro" id="IPR036397">
    <property type="entry name" value="RNaseH_sf"/>
</dbReference>
<feature type="compositionally biased region" description="Acidic residues" evidence="1">
    <location>
        <begin position="415"/>
        <end position="431"/>
    </location>
</feature>
<keyword evidence="3" id="KW-0695">RNA-directed DNA polymerase</keyword>
<feature type="compositionally biased region" description="Polar residues" evidence="1">
    <location>
        <begin position="484"/>
        <end position="502"/>
    </location>
</feature>
<dbReference type="PANTHER" id="PTHR47266">
    <property type="entry name" value="ENDONUCLEASE-RELATED"/>
    <property type="match status" value="1"/>
</dbReference>
<feature type="compositionally biased region" description="Basic and acidic residues" evidence="1">
    <location>
        <begin position="699"/>
        <end position="708"/>
    </location>
</feature>
<dbReference type="PROSITE" id="PS50994">
    <property type="entry name" value="INTEGRASE"/>
    <property type="match status" value="1"/>
</dbReference>
<keyword evidence="4" id="KW-1185">Reference proteome</keyword>
<keyword evidence="3" id="KW-0808">Transferase</keyword>
<evidence type="ECO:0000256" key="1">
    <source>
        <dbReference type="SAM" id="MobiDB-lite"/>
    </source>
</evidence>
<proteinExistence type="predicted"/>